<comment type="caution">
    <text evidence="2">The sequence shown here is derived from an EMBL/GenBank/DDBJ whole genome shotgun (WGS) entry which is preliminary data.</text>
</comment>
<dbReference type="EMBL" id="PDUG01000005">
    <property type="protein sequence ID" value="PIC27235.1"/>
    <property type="molecule type" value="Genomic_DNA"/>
</dbReference>
<accession>A0A2G5TIW7</accession>
<feature type="chain" id="PRO_5013955963" description="PAZ domain-containing protein" evidence="1">
    <location>
        <begin position="23"/>
        <end position="194"/>
    </location>
</feature>
<dbReference type="OrthoDB" id="10392239at2759"/>
<evidence type="ECO:0000313" key="2">
    <source>
        <dbReference type="EMBL" id="PIC27235.1"/>
    </source>
</evidence>
<evidence type="ECO:0000256" key="1">
    <source>
        <dbReference type="SAM" id="SignalP"/>
    </source>
</evidence>
<sequence length="194" mass="23008">MRFFRCTPILFPLFCLIQAAATLDSDASIFDGELKRLIFTLNEMMENDREMLLHRLKVDGRENALTKFLKKNWNRNLKIEFGSYFMPVYILCRDPETGTFHRRGGAVLEVKEKKERVEPNRWVAVFYSDKNTGYYLDYLKEISEPDLEKEGVTMDSVYECPHRNLERNIIRGQLEKEKEEQIAKIVENRWDEGL</sequence>
<protein>
    <recommendedName>
        <fullName evidence="4">PAZ domain-containing protein</fullName>
    </recommendedName>
</protein>
<dbReference type="Proteomes" id="UP000230233">
    <property type="component" value="Chromosome V"/>
</dbReference>
<dbReference type="AlphaFoldDB" id="A0A2G5TIW7"/>
<evidence type="ECO:0008006" key="4">
    <source>
        <dbReference type="Google" id="ProtNLM"/>
    </source>
</evidence>
<reference evidence="3" key="1">
    <citation type="submission" date="2017-10" db="EMBL/GenBank/DDBJ databases">
        <title>Rapid genome shrinkage in a self-fertile nematode reveals novel sperm competition proteins.</title>
        <authorList>
            <person name="Yin D."/>
            <person name="Schwarz E.M."/>
            <person name="Thomas C.G."/>
            <person name="Felde R.L."/>
            <person name="Korf I.F."/>
            <person name="Cutter A.D."/>
            <person name="Schartner C.M."/>
            <person name="Ralston E.J."/>
            <person name="Meyer B.J."/>
            <person name="Haag E.S."/>
        </authorList>
    </citation>
    <scope>NUCLEOTIDE SEQUENCE [LARGE SCALE GENOMIC DNA]</scope>
    <source>
        <strain evidence="3">JU1422</strain>
    </source>
</reference>
<organism evidence="2 3">
    <name type="scientific">Caenorhabditis nigoni</name>
    <dbReference type="NCBI Taxonomy" id="1611254"/>
    <lineage>
        <taxon>Eukaryota</taxon>
        <taxon>Metazoa</taxon>
        <taxon>Ecdysozoa</taxon>
        <taxon>Nematoda</taxon>
        <taxon>Chromadorea</taxon>
        <taxon>Rhabditida</taxon>
        <taxon>Rhabditina</taxon>
        <taxon>Rhabditomorpha</taxon>
        <taxon>Rhabditoidea</taxon>
        <taxon>Rhabditidae</taxon>
        <taxon>Peloderinae</taxon>
        <taxon>Caenorhabditis</taxon>
    </lineage>
</organism>
<evidence type="ECO:0000313" key="3">
    <source>
        <dbReference type="Proteomes" id="UP000230233"/>
    </source>
</evidence>
<name>A0A2G5TIW7_9PELO</name>
<feature type="signal peptide" evidence="1">
    <location>
        <begin position="1"/>
        <end position="22"/>
    </location>
</feature>
<keyword evidence="3" id="KW-1185">Reference proteome</keyword>
<gene>
    <name evidence="2" type="primary">Cni-C08B6.6</name>
    <name evidence="2" type="synonym">Cnig_chr_V.g19555</name>
    <name evidence="2" type="ORF">B9Z55_019555</name>
</gene>
<proteinExistence type="predicted"/>
<keyword evidence="1" id="KW-0732">Signal</keyword>